<protein>
    <submittedName>
        <fullName evidence="2">Uncharacterized protein</fullName>
    </submittedName>
</protein>
<sequence length="1931" mass="203063">MSVTITSRAIPSNPRSKNYPSGAIVYNSGDSTTVMQGGGESVDVIGKDDFREMTDKNVLSSLRALAEIRSRIIKKEDNTPTGDDNVFSSLRTLEEVNKVIVSLLEALEEKYLSKTRSDRTPYSLEVGEGLTVDGNASVNHDLNVGRNATVGNDLTVMEILRALIKIETAALSVSGNSKTGTLDVAGKATAHDVEVANQVTTLNAVIRALATIHNLTVENTADIMHGIIRQYLSSDKFVSGFLGEGFKVWQDAAGLWHGELDMLTVRKTFTVFELVVQKVVHQGGMVIRSAAGGKISKVTDGGSYWRCEHDSTDDFVKDDQVLCQVFTGTKMKRYWRLVTSAGAGYFNLSKSDCEAGSATPEVGDEVAVLGNRTNVARQSAQIDCAVGANAPYRDDYAGINSYSLAGKLVTRTGNLSGIVDPDFGALSGYGLYSLNAYLKGMLRLTSGKTVETAIGEARSGAIATAASDAAAKANAAKASAIAAAAGDAQAKADAAKQAAISTAASDAQSKATAAETNAKTHAQAIFDGLKLGGRNYVILSKLRSYTPYNTTPTVSDGVITTTVKDGITHITIGVTGYTPTVGETYTVSGVMKKNGAPVTNAQWLYKATSTYNMPQSFKVDDATGRFEATMRWSRDNIWLIHTDIEGAAGSAFTFEKLKFETGTKATDWTPAPEDVEAGIAFEITKVRTDFQILDGQVTSKIAEVTAKTQQAISAAETATTKANDASGAATRAAGSATAASGSASAAANEAGKAKSSADTAAAKLITVTEKESNINQTAGQIATKVTEVTKQAGIASQAANNASGSASAAANSATTAGQKATDAANSANAANTALQTISAKQTQINQTAAEIDLKATRAEQAAGKAEAAEARINLSADGIVLQASKQAAQQAVDGVQIGGRNLLALTSLVYGTRLDAGFRGRLWANTIWNPAYIASKLKPSTQYTLSYSVTVHTLSSLPPSDKKVGLALYNGTNIILFVATTTPEVGKTYEFCHTFTTPANLGNYRLIAYSARFVDGNTAELGEVSFLNVQMEEGNKKTGWGLAQEDIDANAQAKADAAKSGAISAAASDAQAKADAAKQSAISDAAAKYPTKTEYSAQLAVLNNSISSKVSQTDFTALSTRMSTAEQKITPASIISTVSSTVESAKTAAINAAASDAKAKADAAKSGAISAAASDAQAKANAAKASAISAAAGDATAKADAAKQAAISTAANDATAKANRAEANAKAHANNTFTPITTYNTKVAQLENLISLKAESSTVSGLTTRMAAAEAKITPDAINLTVKEQITTAVGNVQVGGRNYVILSKLQSWIANTSVPVITDTDVNVMLKADGTTNQQLVIRVKDYFPDAGAYYTVSGYMTLGGRPIKNADFIVKRANHALGTDNFFVDDATGYFECTHKYNGSNPWLLNAKLTAATGTPVKISKFKFEKGTKATDWTLSPEDADAALQIGGRNYIILSKLAAYTPHNTTWHVNGKVISTQKVTATFITLRVGGFMPIAGEPYTISGVMKKNGIPVTNAMWVTKTATTYATPKRFEVNDATGYFECAMVFSTANMWLIHANIQGEVGDTITIDSLKLEKGAKATDWTPAPEDVEADVSNATNKANAAQGAANNAQGTANNALSTANGAQSDINNLKGDLLKTGINITSKQVTVTADIFRVQDRTGKAIAVFKLDDAGNPVLETGRINAREVVTSDLVAERVSTTDIITGRLTVIDGAKVAGFRVSGSILTNANDTGQYINDASIIFRNDAKSCFAGIGGNVMPTSSGLRAVARFENEDTSDQWGLSANYAMIVSARGANENCAISLLGGYISRFAEKVEVVTSSRTIDISTTCVLCVNTSDITITLPTMQKYDNGHVIEIKNLGNKSVTINTGYGYHIDGTQRRTYMHVDRGSHVTSLTIGGNGDAMRFVYARDINNGSQYGCWAQFKNPRDW</sequence>
<reference evidence="2 3" key="1">
    <citation type="submission" date="2019-02" db="EMBL/GenBank/DDBJ databases">
        <authorList>
            <consortium name="Pathogen Informatics"/>
        </authorList>
    </citation>
    <scope>NUCLEOTIDE SEQUENCE [LARGE SCALE GENOMIC DNA]</scope>
    <source>
        <strain evidence="2 3">3012STDY7078512</strain>
    </source>
</reference>
<proteinExistence type="predicted"/>
<dbReference type="OrthoDB" id="1080171at2"/>
<name>A0A449I4N3_9BACE</name>
<organism evidence="2 3">
    <name type="scientific">Prevotella heparinolytica</name>
    <dbReference type="NCBI Taxonomy" id="28113"/>
    <lineage>
        <taxon>Bacteria</taxon>
        <taxon>Pseudomonadati</taxon>
        <taxon>Bacteroidota</taxon>
        <taxon>Bacteroidia</taxon>
        <taxon>Bacteroidales</taxon>
        <taxon>Bacteroidaceae</taxon>
        <taxon>Bacteroides</taxon>
    </lineage>
</organism>
<feature type="region of interest" description="Disordered" evidence="1">
    <location>
        <begin position="1"/>
        <end position="22"/>
    </location>
</feature>
<dbReference type="InterPro" id="IPR050972">
    <property type="entry name" value="SDr-like"/>
</dbReference>
<dbReference type="PANTHER" id="PTHR34403:SF16">
    <property type="entry name" value="GLYCINE, ALANINE AND ASPARAGINE-RICH PROTEIN-LIKE"/>
    <property type="match status" value="1"/>
</dbReference>
<evidence type="ECO:0000313" key="3">
    <source>
        <dbReference type="Proteomes" id="UP000396835"/>
    </source>
</evidence>
<evidence type="ECO:0000256" key="1">
    <source>
        <dbReference type="SAM" id="MobiDB-lite"/>
    </source>
</evidence>
<accession>A0A449I4N3</accession>
<feature type="compositionally biased region" description="Polar residues" evidence="1">
    <location>
        <begin position="1"/>
        <end position="19"/>
    </location>
</feature>
<dbReference type="PANTHER" id="PTHR34403">
    <property type="entry name" value="TOL-PAL SYSTEM PROTEIN TOLA"/>
    <property type="match status" value="1"/>
</dbReference>
<evidence type="ECO:0000313" key="2">
    <source>
        <dbReference type="EMBL" id="VFB14369.1"/>
    </source>
</evidence>
<dbReference type="RefSeq" id="WP_131752375.1">
    <property type="nucleotide sequence ID" value="NZ_CAACYH010000004.1"/>
</dbReference>
<dbReference type="EMBL" id="CAACYH010000004">
    <property type="protein sequence ID" value="VFB14369.1"/>
    <property type="molecule type" value="Genomic_DNA"/>
</dbReference>
<gene>
    <name evidence="2" type="ORF">NCTC7812_01921</name>
</gene>
<dbReference type="Proteomes" id="UP000396835">
    <property type="component" value="Unassembled WGS sequence"/>
</dbReference>